<dbReference type="EMBL" id="ANOF01000169">
    <property type="protein sequence ID" value="EMI24137.1"/>
    <property type="molecule type" value="Genomic_DNA"/>
</dbReference>
<feature type="region of interest" description="Disordered" evidence="1">
    <location>
        <begin position="1"/>
        <end position="21"/>
    </location>
</feature>
<protein>
    <submittedName>
        <fullName evidence="2">Uncharacterized protein</fullName>
    </submittedName>
</protein>
<dbReference type="Proteomes" id="UP000011996">
    <property type="component" value="Unassembled WGS sequence"/>
</dbReference>
<dbReference type="PATRIC" id="fig|1263868.3.peg.5714"/>
<evidence type="ECO:0000313" key="2">
    <source>
        <dbReference type="EMBL" id="EMI24137.1"/>
    </source>
</evidence>
<dbReference type="AlphaFoldDB" id="M5S903"/>
<evidence type="ECO:0000313" key="3">
    <source>
        <dbReference type="Proteomes" id="UP000011996"/>
    </source>
</evidence>
<name>M5S903_9BACT</name>
<proteinExistence type="predicted"/>
<organism evidence="2 3">
    <name type="scientific">Rhodopirellula europaea SH398</name>
    <dbReference type="NCBI Taxonomy" id="1263868"/>
    <lineage>
        <taxon>Bacteria</taxon>
        <taxon>Pseudomonadati</taxon>
        <taxon>Planctomycetota</taxon>
        <taxon>Planctomycetia</taxon>
        <taxon>Pirellulales</taxon>
        <taxon>Pirellulaceae</taxon>
        <taxon>Rhodopirellula</taxon>
    </lineage>
</organism>
<sequence length="41" mass="4683">MEAPRTLADITMPPRTGPSSMMRREINESLRIQDSLPHPLH</sequence>
<evidence type="ECO:0000256" key="1">
    <source>
        <dbReference type="SAM" id="MobiDB-lite"/>
    </source>
</evidence>
<gene>
    <name evidence="2" type="ORF">RESH_05258</name>
</gene>
<accession>M5S903</accession>
<reference evidence="2 3" key="1">
    <citation type="journal article" date="2013" name="Mar. Genomics">
        <title>Expression of sulfatases in Rhodopirellula baltica and the diversity of sulfatases in the genus Rhodopirellula.</title>
        <authorList>
            <person name="Wegner C.E."/>
            <person name="Richter-Heitmann T."/>
            <person name="Klindworth A."/>
            <person name="Klockow C."/>
            <person name="Richter M."/>
            <person name="Achstetter T."/>
            <person name="Glockner F.O."/>
            <person name="Harder J."/>
        </authorList>
    </citation>
    <scope>NUCLEOTIDE SEQUENCE [LARGE SCALE GENOMIC DNA]</scope>
    <source>
        <strain evidence="2 3">SH398</strain>
    </source>
</reference>
<comment type="caution">
    <text evidence="2">The sequence shown here is derived from an EMBL/GenBank/DDBJ whole genome shotgun (WGS) entry which is preliminary data.</text>
</comment>